<dbReference type="AlphaFoldDB" id="A0A6M5YGN4"/>
<keyword evidence="3" id="KW-1185">Reference proteome</keyword>
<evidence type="ECO:0000313" key="2">
    <source>
        <dbReference type="EMBL" id="QJW93158.1"/>
    </source>
</evidence>
<evidence type="ECO:0008006" key="4">
    <source>
        <dbReference type="Google" id="ProtNLM"/>
    </source>
</evidence>
<gene>
    <name evidence="2" type="ORF">FTUN_0663</name>
</gene>
<proteinExistence type="predicted"/>
<protein>
    <recommendedName>
        <fullName evidence="4">DUF5666 domain-containing protein</fullName>
    </recommendedName>
</protein>
<dbReference type="EMBL" id="CP053452">
    <property type="protein sequence ID" value="QJW93158.1"/>
    <property type="molecule type" value="Genomic_DNA"/>
</dbReference>
<name>A0A6M5YGN4_9BACT</name>
<sequence>MLRLLLAALMGLALSLGTAAADDKKTSDNKDAKKHEATITKIDAKNHTLTVKMKDKDGKDKEKEFKLTETVRYLDSTGKAIAIDVFKNGDEVLVLEADEQLKEVHKKKTDKK</sequence>
<feature type="signal peptide" evidence="1">
    <location>
        <begin position="1"/>
        <end position="20"/>
    </location>
</feature>
<keyword evidence="1" id="KW-0732">Signal</keyword>
<dbReference type="RefSeq" id="WP_171469415.1">
    <property type="nucleotide sequence ID" value="NZ_CP053452.2"/>
</dbReference>
<evidence type="ECO:0000256" key="1">
    <source>
        <dbReference type="SAM" id="SignalP"/>
    </source>
</evidence>
<accession>A0A6M5YGN4</accession>
<feature type="chain" id="PRO_5026691702" description="DUF5666 domain-containing protein" evidence="1">
    <location>
        <begin position="21"/>
        <end position="112"/>
    </location>
</feature>
<dbReference type="Proteomes" id="UP000503447">
    <property type="component" value="Chromosome"/>
</dbReference>
<evidence type="ECO:0000313" key="3">
    <source>
        <dbReference type="Proteomes" id="UP000503447"/>
    </source>
</evidence>
<dbReference type="KEGG" id="ftj:FTUN_0663"/>
<reference evidence="3" key="1">
    <citation type="submission" date="2020-05" db="EMBL/GenBank/DDBJ databases">
        <title>Frigoriglobus tundricola gen. nov., sp. nov., a psychrotolerant cellulolytic planctomycete of the family Gemmataceae with two divergent copies of 16S rRNA gene.</title>
        <authorList>
            <person name="Kulichevskaya I.S."/>
            <person name="Ivanova A.A."/>
            <person name="Naumoff D.G."/>
            <person name="Beletsky A.V."/>
            <person name="Rijpstra W.I.C."/>
            <person name="Sinninghe Damste J.S."/>
            <person name="Mardanov A.V."/>
            <person name="Ravin N.V."/>
            <person name="Dedysh S.N."/>
        </authorList>
    </citation>
    <scope>NUCLEOTIDE SEQUENCE [LARGE SCALE GENOMIC DNA]</scope>
    <source>
        <strain evidence="3">PL17</strain>
    </source>
</reference>
<organism evidence="2 3">
    <name type="scientific">Frigoriglobus tundricola</name>
    <dbReference type="NCBI Taxonomy" id="2774151"/>
    <lineage>
        <taxon>Bacteria</taxon>
        <taxon>Pseudomonadati</taxon>
        <taxon>Planctomycetota</taxon>
        <taxon>Planctomycetia</taxon>
        <taxon>Gemmatales</taxon>
        <taxon>Gemmataceae</taxon>
        <taxon>Frigoriglobus</taxon>
    </lineage>
</organism>